<dbReference type="SUPFAM" id="SSF52540">
    <property type="entry name" value="P-loop containing nucleoside triphosphate hydrolases"/>
    <property type="match status" value="1"/>
</dbReference>
<evidence type="ECO:0000313" key="2">
    <source>
        <dbReference type="EMBL" id="MCP9292239.1"/>
    </source>
</evidence>
<reference evidence="2" key="1">
    <citation type="submission" date="2022-06" db="EMBL/GenBank/DDBJ databases">
        <title>Gracilimonas sp. CAU 1638 isolated from sea sediment.</title>
        <authorList>
            <person name="Kim W."/>
        </authorList>
    </citation>
    <scope>NUCLEOTIDE SEQUENCE</scope>
    <source>
        <strain evidence="2">CAU 1638</strain>
    </source>
</reference>
<dbReference type="GO" id="GO:0005524">
    <property type="term" value="F:ATP binding"/>
    <property type="evidence" value="ECO:0007669"/>
    <property type="project" value="InterPro"/>
</dbReference>
<accession>A0A9X2L4P5</accession>
<dbReference type="RefSeq" id="WP_255135118.1">
    <property type="nucleotide sequence ID" value="NZ_JANDBC010000002.1"/>
</dbReference>
<keyword evidence="3" id="KW-1185">Reference proteome</keyword>
<dbReference type="AlphaFoldDB" id="A0A9X2L4P5"/>
<dbReference type="InterPro" id="IPR002078">
    <property type="entry name" value="Sigma_54_int"/>
</dbReference>
<dbReference type="InterPro" id="IPR027417">
    <property type="entry name" value="P-loop_NTPase"/>
</dbReference>
<proteinExistence type="predicted"/>
<evidence type="ECO:0000313" key="3">
    <source>
        <dbReference type="Proteomes" id="UP001139125"/>
    </source>
</evidence>
<evidence type="ECO:0000259" key="1">
    <source>
        <dbReference type="Pfam" id="PF00158"/>
    </source>
</evidence>
<dbReference type="PANTHER" id="PTHR30267">
    <property type="entry name" value="PROTEIN KINASE PRKA"/>
    <property type="match status" value="1"/>
</dbReference>
<comment type="caution">
    <text evidence="2">The sequence shown here is derived from an EMBL/GenBank/DDBJ whole genome shotgun (WGS) entry which is preliminary data.</text>
</comment>
<dbReference type="GO" id="GO:0004672">
    <property type="term" value="F:protein kinase activity"/>
    <property type="evidence" value="ECO:0007669"/>
    <property type="project" value="TreeGrafter"/>
</dbReference>
<feature type="domain" description="Sigma-54 factor interaction" evidence="1">
    <location>
        <begin position="167"/>
        <end position="227"/>
    </location>
</feature>
<dbReference type="EMBL" id="JANDBC010000002">
    <property type="protein sequence ID" value="MCP9292239.1"/>
    <property type="molecule type" value="Genomic_DNA"/>
</dbReference>
<sequence length="495" mass="56230">MKASTLGELKESGWESISVKEEIRKNLIQKMRSGEELFPGILGYDKTVIPQVQHALLSRHDMILLGLRGQAKTRMLRLLVNFLDEYIPIVKGSEINDDPLNPLSKYAKELVEEKGDDTPIDWLHRSYRYGEKLATPDTTVADLIGDIDPIKAATKKLTLADQNVINFGLIPRTNRGIFVINELPDLQPRIQVALLNIMQERDIQIRGFNVRIPLDVSMAFSANPEDYTNRGNIITPLKDRIDSQIITHYPKELGVGIDITRQEAWQERESGIKIHIPDLYREVIEKAAFEARESEYVDQKSGVSTRMTITALEQVVSSAERRAILNNEKETTVRIADLYHMVPALTGKIELVYEGEQEGAISVAKHILGKAVSKMFKTHFPDPQAKAEDKKSTYKEIMDWFADGNEISISDTISNKEYEKSLNRVEGLKELVQSQVREADSSELLIWMDFVLEALYQNSMLSKQDLDDQTLYTDMLGSMFSSLGDIDEEGYDEFE</sequence>
<dbReference type="GO" id="GO:0006355">
    <property type="term" value="P:regulation of DNA-templated transcription"/>
    <property type="evidence" value="ECO:0007669"/>
    <property type="project" value="InterPro"/>
</dbReference>
<dbReference type="Proteomes" id="UP001139125">
    <property type="component" value="Unassembled WGS sequence"/>
</dbReference>
<organism evidence="2 3">
    <name type="scientific">Gracilimonas sediminicola</name>
    <dbReference type="NCBI Taxonomy" id="2952158"/>
    <lineage>
        <taxon>Bacteria</taxon>
        <taxon>Pseudomonadati</taxon>
        <taxon>Balneolota</taxon>
        <taxon>Balneolia</taxon>
        <taxon>Balneolales</taxon>
        <taxon>Balneolaceae</taxon>
        <taxon>Gracilimonas</taxon>
    </lineage>
</organism>
<dbReference type="Gene3D" id="3.40.50.300">
    <property type="entry name" value="P-loop containing nucleotide triphosphate hydrolases"/>
    <property type="match status" value="1"/>
</dbReference>
<name>A0A9X2L4P5_9BACT</name>
<gene>
    <name evidence="2" type="ORF">NM125_11695</name>
</gene>
<dbReference type="PANTHER" id="PTHR30267:SF2">
    <property type="entry name" value="PROTEIN PRKA"/>
    <property type="match status" value="1"/>
</dbReference>
<dbReference type="Pfam" id="PF00158">
    <property type="entry name" value="Sigma54_activat"/>
    <property type="match status" value="1"/>
</dbReference>
<protein>
    <submittedName>
        <fullName evidence="2">Sigma 54-interacting transcriptional regulator</fullName>
    </submittedName>
</protein>